<sequence>MFQRLDLREFDTSFTFAGRAIPAREGENLAAAILRADIKAFRSTPRSGAPRGPYCMMGVCFECLVTVDGEPNRQACLETVHGGMVVEPQAGAAEINR</sequence>
<dbReference type="RefSeq" id="WP_038363363.1">
    <property type="nucleotide sequence ID" value="NZ_JACXWY010000020.1"/>
</dbReference>
<gene>
    <name evidence="2" type="ORF">IED13_23275</name>
</gene>
<dbReference type="SUPFAM" id="SSF54292">
    <property type="entry name" value="2Fe-2S ferredoxin-like"/>
    <property type="match status" value="1"/>
</dbReference>
<dbReference type="Proteomes" id="UP000619295">
    <property type="component" value="Unassembled WGS sequence"/>
</dbReference>
<evidence type="ECO:0000256" key="1">
    <source>
        <dbReference type="ARBA" id="ARBA00023002"/>
    </source>
</evidence>
<proteinExistence type="predicted"/>
<dbReference type="EMBL" id="JACXWY010000020">
    <property type="protein sequence ID" value="MBD3848628.1"/>
    <property type="molecule type" value="Genomic_DNA"/>
</dbReference>
<name>A0A927EC76_9HYPH</name>
<reference evidence="2" key="1">
    <citation type="submission" date="2020-09" db="EMBL/GenBank/DDBJ databases">
        <title>Bosea spartocytisi sp. nov. a root nodule endophyte of Spartocytisus supranubius in the high mountain ecosystem fo the Teide National Park (Canary Islands, Spain).</title>
        <authorList>
            <person name="Pulido-Suarez L."/>
            <person name="Peix A."/>
            <person name="Igual J.M."/>
            <person name="Socas-Perez N."/>
            <person name="Velazquez E."/>
            <person name="Flores-Felix J.D."/>
            <person name="Leon-Barrios M."/>
        </authorList>
    </citation>
    <scope>NUCLEOTIDE SEQUENCE</scope>
    <source>
        <strain evidence="2">SSUT16</strain>
    </source>
</reference>
<dbReference type="GO" id="GO:0051536">
    <property type="term" value="F:iron-sulfur cluster binding"/>
    <property type="evidence" value="ECO:0007669"/>
    <property type="project" value="InterPro"/>
</dbReference>
<keyword evidence="3" id="KW-1185">Reference proteome</keyword>
<accession>A0A927EC76</accession>
<evidence type="ECO:0000313" key="3">
    <source>
        <dbReference type="Proteomes" id="UP000619295"/>
    </source>
</evidence>
<keyword evidence="1" id="KW-0560">Oxidoreductase</keyword>
<evidence type="ECO:0000313" key="2">
    <source>
        <dbReference type="EMBL" id="MBD3848628.1"/>
    </source>
</evidence>
<dbReference type="Gene3D" id="3.10.20.440">
    <property type="entry name" value="2Fe-2S iron-sulphur cluster binding domain, sarcosine oxidase, alpha subunit, N-terminal domain"/>
    <property type="match status" value="1"/>
</dbReference>
<dbReference type="AlphaFoldDB" id="A0A927EC76"/>
<dbReference type="InterPro" id="IPR042204">
    <property type="entry name" value="2Fe-2S-bd_N"/>
</dbReference>
<dbReference type="GO" id="GO:0016491">
    <property type="term" value="F:oxidoreductase activity"/>
    <property type="evidence" value="ECO:0007669"/>
    <property type="project" value="UniProtKB-KW"/>
</dbReference>
<organism evidence="2 3">
    <name type="scientific">Bosea spartocytisi</name>
    <dbReference type="NCBI Taxonomy" id="2773451"/>
    <lineage>
        <taxon>Bacteria</taxon>
        <taxon>Pseudomonadati</taxon>
        <taxon>Pseudomonadota</taxon>
        <taxon>Alphaproteobacteria</taxon>
        <taxon>Hyphomicrobiales</taxon>
        <taxon>Boseaceae</taxon>
        <taxon>Bosea</taxon>
    </lineage>
</organism>
<protein>
    <submittedName>
        <fullName evidence="2">(2Fe-2S)-binding protein</fullName>
    </submittedName>
</protein>
<dbReference type="InterPro" id="IPR036010">
    <property type="entry name" value="2Fe-2S_ferredoxin-like_sf"/>
</dbReference>
<comment type="caution">
    <text evidence="2">The sequence shown here is derived from an EMBL/GenBank/DDBJ whole genome shotgun (WGS) entry which is preliminary data.</text>
</comment>
<dbReference type="Pfam" id="PF13510">
    <property type="entry name" value="Fer2_4"/>
    <property type="match status" value="1"/>
</dbReference>